<reference evidence="2" key="1">
    <citation type="submission" date="2016-10" db="EMBL/GenBank/DDBJ databases">
        <title>Sequence of Gallionella enrichment culture.</title>
        <authorList>
            <person name="Poehlein A."/>
            <person name="Muehling M."/>
            <person name="Daniel R."/>
        </authorList>
    </citation>
    <scope>NUCLEOTIDE SEQUENCE</scope>
</reference>
<dbReference type="EMBL" id="MLJW01000002">
    <property type="protein sequence ID" value="OIR18809.1"/>
    <property type="molecule type" value="Genomic_DNA"/>
</dbReference>
<dbReference type="Gene3D" id="3.40.930.10">
    <property type="entry name" value="Mannitol-specific EII, Chain A"/>
    <property type="match status" value="1"/>
</dbReference>
<dbReference type="PANTHER" id="PTHR47738:SF1">
    <property type="entry name" value="NITROGEN REGULATORY PROTEIN"/>
    <property type="match status" value="1"/>
</dbReference>
<proteinExistence type="predicted"/>
<sequence length="273" mass="29128">MRSILTALQEGRLFELPEAGKARALEFLARILDANPDIEVGTDTIEEIKNREQECNTGIGMGVGVPHVRARREEGELFCAIGWSSQGIEYGAADAKLVHLVVMYYIPGAQKNVYLKEISSLVKAIRKTGGMDPIAKAKELNEVRNLLLDWVSEVLGDTGPEAVARMIKLEVRQAQSTAVAVAPVQPAAAHEIAPTRKAGRVTVFSVLATPGNGMYVLCPDFDCGTSIERDPGLSHGLSLGGFTTASGLSVHVTGSTPYAAGRILYQCVAIAPS</sequence>
<evidence type="ECO:0000259" key="1">
    <source>
        <dbReference type="PROSITE" id="PS51094"/>
    </source>
</evidence>
<gene>
    <name evidence="2" type="ORF">GALL_11490</name>
</gene>
<comment type="caution">
    <text evidence="2">The sequence shown here is derived from an EMBL/GenBank/DDBJ whole genome shotgun (WGS) entry which is preliminary data.</text>
</comment>
<dbReference type="InterPro" id="IPR051541">
    <property type="entry name" value="PTS_SugarTrans_NitroReg"/>
</dbReference>
<feature type="domain" description="PTS EIIA type-2" evidence="1">
    <location>
        <begin position="5"/>
        <end position="150"/>
    </location>
</feature>
<accession>A0A1J5TD18</accession>
<dbReference type="GO" id="GO:0016740">
    <property type="term" value="F:transferase activity"/>
    <property type="evidence" value="ECO:0007669"/>
    <property type="project" value="UniProtKB-KW"/>
</dbReference>
<dbReference type="InterPro" id="IPR016152">
    <property type="entry name" value="PTrfase/Anion_transptr"/>
</dbReference>
<dbReference type="PANTHER" id="PTHR47738">
    <property type="entry name" value="PTS SYSTEM FRUCTOSE-LIKE EIIA COMPONENT-RELATED"/>
    <property type="match status" value="1"/>
</dbReference>
<dbReference type="Pfam" id="PF00359">
    <property type="entry name" value="PTS_EIIA_2"/>
    <property type="match status" value="1"/>
</dbReference>
<dbReference type="PROSITE" id="PS51094">
    <property type="entry name" value="PTS_EIIA_TYPE_2"/>
    <property type="match status" value="1"/>
</dbReference>
<dbReference type="AlphaFoldDB" id="A0A1J5TD18"/>
<name>A0A1J5TD18_9ZZZZ</name>
<dbReference type="SUPFAM" id="SSF55804">
    <property type="entry name" value="Phoshotransferase/anion transport protein"/>
    <property type="match status" value="1"/>
</dbReference>
<protein>
    <submittedName>
        <fullName evidence="2">Putative fructose-like phosphotransferase system subunit EIIA</fullName>
    </submittedName>
</protein>
<dbReference type="InterPro" id="IPR002178">
    <property type="entry name" value="PTS_EIIA_type-2_dom"/>
</dbReference>
<keyword evidence="2" id="KW-0808">Transferase</keyword>
<organism evidence="2">
    <name type="scientific">mine drainage metagenome</name>
    <dbReference type="NCBI Taxonomy" id="410659"/>
    <lineage>
        <taxon>unclassified sequences</taxon>
        <taxon>metagenomes</taxon>
        <taxon>ecological metagenomes</taxon>
    </lineage>
</organism>
<dbReference type="GO" id="GO:0030295">
    <property type="term" value="F:protein kinase activator activity"/>
    <property type="evidence" value="ECO:0007669"/>
    <property type="project" value="TreeGrafter"/>
</dbReference>
<evidence type="ECO:0000313" key="2">
    <source>
        <dbReference type="EMBL" id="OIR18809.1"/>
    </source>
</evidence>